<reference evidence="3 4" key="1">
    <citation type="submission" date="2020-08" db="EMBL/GenBank/DDBJ databases">
        <title>Genome sequence of Phycicoccus endophyticus JCM 31784T.</title>
        <authorList>
            <person name="Hyun D.-W."/>
            <person name="Bae J.-W."/>
        </authorList>
    </citation>
    <scope>NUCLEOTIDE SEQUENCE [LARGE SCALE GENOMIC DNA]</scope>
    <source>
        <strain evidence="3 4">JCM 31784</strain>
    </source>
</reference>
<accession>A0A7G9R0N9</accession>
<keyword evidence="4" id="KW-1185">Reference proteome</keyword>
<dbReference type="KEGG" id="pei:H9L10_13155"/>
<dbReference type="InterPro" id="IPR002477">
    <property type="entry name" value="Peptidoglycan-bd-like"/>
</dbReference>
<feature type="region of interest" description="Disordered" evidence="1">
    <location>
        <begin position="1"/>
        <end position="25"/>
    </location>
</feature>
<evidence type="ECO:0000259" key="2">
    <source>
        <dbReference type="Pfam" id="PF01471"/>
    </source>
</evidence>
<sequence>MDRWRFGGKRRDRHGHQSSGHRLGEVQAGDAVYDVDLEPVWVAQGSVPAFRTLGQGARGDDVRQLQALLKSLGLMDTAPDGRFGPGTARGVERWQREHGERPTGEVPLGRLLFVPELPAKVALQGFHVGSVVSPGSSPAAPDDATVTLEGVGIKVLPAAPTFTITLPESQAALVRTGMSVQISKSEYTWDAEITEIGDFGTDGAAIARLGPTKGSSSICERDCSSIPPGGEAALAARIELIPMTAGVVVPTTALVVGTDGSAAVLAEDGTRMPVTVVASSGGRAVVEGVAVGQKIRIADDAQP</sequence>
<proteinExistence type="predicted"/>
<dbReference type="Proteomes" id="UP000515976">
    <property type="component" value="Chromosome"/>
</dbReference>
<organism evidence="3 4">
    <name type="scientific">Phycicoccus endophyticus</name>
    <dbReference type="NCBI Taxonomy" id="1690220"/>
    <lineage>
        <taxon>Bacteria</taxon>
        <taxon>Bacillati</taxon>
        <taxon>Actinomycetota</taxon>
        <taxon>Actinomycetes</taxon>
        <taxon>Micrococcales</taxon>
        <taxon>Intrasporangiaceae</taxon>
        <taxon>Phycicoccus</taxon>
    </lineage>
</organism>
<evidence type="ECO:0000313" key="3">
    <source>
        <dbReference type="EMBL" id="QNN49164.1"/>
    </source>
</evidence>
<dbReference type="InterPro" id="IPR036365">
    <property type="entry name" value="PGBD-like_sf"/>
</dbReference>
<dbReference type="Pfam" id="PF01471">
    <property type="entry name" value="PG_binding_1"/>
    <property type="match status" value="1"/>
</dbReference>
<dbReference type="EMBL" id="CP060712">
    <property type="protein sequence ID" value="QNN49164.1"/>
    <property type="molecule type" value="Genomic_DNA"/>
</dbReference>
<gene>
    <name evidence="3" type="ORF">H9L10_13155</name>
</gene>
<dbReference type="RefSeq" id="WP_187566643.1">
    <property type="nucleotide sequence ID" value="NZ_CP060712.1"/>
</dbReference>
<evidence type="ECO:0000313" key="4">
    <source>
        <dbReference type="Proteomes" id="UP000515976"/>
    </source>
</evidence>
<dbReference type="SUPFAM" id="SSF47090">
    <property type="entry name" value="PGBD-like"/>
    <property type="match status" value="1"/>
</dbReference>
<protein>
    <submittedName>
        <fullName evidence="3">Peptidoglycan-binding protein</fullName>
    </submittedName>
</protein>
<evidence type="ECO:0000256" key="1">
    <source>
        <dbReference type="SAM" id="MobiDB-lite"/>
    </source>
</evidence>
<feature type="compositionally biased region" description="Basic residues" evidence="1">
    <location>
        <begin position="1"/>
        <end position="16"/>
    </location>
</feature>
<feature type="domain" description="Peptidoglycan binding-like" evidence="2">
    <location>
        <begin position="58"/>
        <end position="106"/>
    </location>
</feature>
<name>A0A7G9R0N9_9MICO</name>
<dbReference type="InterPro" id="IPR036366">
    <property type="entry name" value="PGBDSf"/>
</dbReference>
<dbReference type="AlphaFoldDB" id="A0A7G9R0N9"/>
<dbReference type="Gene3D" id="1.10.101.10">
    <property type="entry name" value="PGBD-like superfamily/PGBD"/>
    <property type="match status" value="1"/>
</dbReference>